<sequence length="67" mass="7209">MSRDEDLFAQFDPEAVIDAMGPLLGLTITDEYRRGVILNLALTAQFAALVMAFPLGDHAEPAAVFTA</sequence>
<evidence type="ECO:0000313" key="3">
    <source>
        <dbReference type="Proteomes" id="UP001242480"/>
    </source>
</evidence>
<dbReference type="EMBL" id="JAUSVX010000001">
    <property type="protein sequence ID" value="MDQ0467726.1"/>
    <property type="molecule type" value="Genomic_DNA"/>
</dbReference>
<dbReference type="RefSeq" id="WP_307267786.1">
    <property type="nucleotide sequence ID" value="NZ_JAUSVX010000001.1"/>
</dbReference>
<reference evidence="2 3" key="1">
    <citation type="submission" date="2023-07" db="EMBL/GenBank/DDBJ databases">
        <title>Genomic Encyclopedia of Type Strains, Phase IV (KMG-IV): sequencing the most valuable type-strain genomes for metagenomic binning, comparative biology and taxonomic classification.</title>
        <authorList>
            <person name="Goeker M."/>
        </authorList>
    </citation>
    <scope>NUCLEOTIDE SEQUENCE [LARGE SCALE GENOMIC DNA]</scope>
    <source>
        <strain evidence="2 3">DSM 19619</strain>
    </source>
</reference>
<organism evidence="2 3">
    <name type="scientific">Labrys wisconsinensis</name>
    <dbReference type="NCBI Taxonomy" id="425677"/>
    <lineage>
        <taxon>Bacteria</taxon>
        <taxon>Pseudomonadati</taxon>
        <taxon>Pseudomonadota</taxon>
        <taxon>Alphaproteobacteria</taxon>
        <taxon>Hyphomicrobiales</taxon>
        <taxon>Xanthobacteraceae</taxon>
        <taxon>Labrys</taxon>
    </lineage>
</organism>
<keyword evidence="1" id="KW-1133">Transmembrane helix</keyword>
<keyword evidence="1" id="KW-0472">Membrane</keyword>
<dbReference type="Proteomes" id="UP001242480">
    <property type="component" value="Unassembled WGS sequence"/>
</dbReference>
<evidence type="ECO:0008006" key="4">
    <source>
        <dbReference type="Google" id="ProtNLM"/>
    </source>
</evidence>
<protein>
    <recommendedName>
        <fullName evidence="4">DUF4089 domain-containing protein</fullName>
    </recommendedName>
</protein>
<evidence type="ECO:0000313" key="2">
    <source>
        <dbReference type="EMBL" id="MDQ0467726.1"/>
    </source>
</evidence>
<name>A0ABU0J0D8_9HYPH</name>
<keyword evidence="3" id="KW-1185">Reference proteome</keyword>
<evidence type="ECO:0000256" key="1">
    <source>
        <dbReference type="SAM" id="Phobius"/>
    </source>
</evidence>
<feature type="transmembrane region" description="Helical" evidence="1">
    <location>
        <begin position="36"/>
        <end position="55"/>
    </location>
</feature>
<keyword evidence="1" id="KW-0812">Transmembrane</keyword>
<dbReference type="Pfam" id="PF13318">
    <property type="entry name" value="AtzG-like"/>
    <property type="match status" value="1"/>
</dbReference>
<comment type="caution">
    <text evidence="2">The sequence shown here is derived from an EMBL/GenBank/DDBJ whole genome shotgun (WGS) entry which is preliminary data.</text>
</comment>
<proteinExistence type="predicted"/>
<accession>A0ABU0J0D8</accession>
<gene>
    <name evidence="2" type="ORF">QO011_000721</name>
</gene>
<dbReference type="InterPro" id="IPR025148">
    <property type="entry name" value="AtzG-like"/>
</dbReference>